<gene>
    <name evidence="1" type="ORF">OUZ56_012822</name>
</gene>
<proteinExistence type="predicted"/>
<reference evidence="1 2" key="1">
    <citation type="journal article" date="2023" name="Nucleic Acids Res.">
        <title>The hologenome of Daphnia magna reveals possible DNA methylation and microbiome-mediated evolution of the host genome.</title>
        <authorList>
            <person name="Chaturvedi A."/>
            <person name="Li X."/>
            <person name="Dhandapani V."/>
            <person name="Marshall H."/>
            <person name="Kissane S."/>
            <person name="Cuenca-Cambronero M."/>
            <person name="Asole G."/>
            <person name="Calvet F."/>
            <person name="Ruiz-Romero M."/>
            <person name="Marangio P."/>
            <person name="Guigo R."/>
            <person name="Rago D."/>
            <person name="Mirbahai L."/>
            <person name="Eastwood N."/>
            <person name="Colbourne J.K."/>
            <person name="Zhou J."/>
            <person name="Mallon E."/>
            <person name="Orsini L."/>
        </authorList>
    </citation>
    <scope>NUCLEOTIDE SEQUENCE [LARGE SCALE GENOMIC DNA]</scope>
    <source>
        <strain evidence="1">LRV0_1</strain>
    </source>
</reference>
<evidence type="ECO:0000313" key="2">
    <source>
        <dbReference type="Proteomes" id="UP001234178"/>
    </source>
</evidence>
<sequence length="68" mass="7125">MEPAPGGVIKILFKMISFSNITPSVVESIASLCGCSICLDGTTNYCLPTGTTGLVVALKSSSVFWIRV</sequence>
<dbReference type="EMBL" id="JAOYFB010000002">
    <property type="protein sequence ID" value="KAK4007669.1"/>
    <property type="molecule type" value="Genomic_DNA"/>
</dbReference>
<protein>
    <submittedName>
        <fullName evidence="1">Uncharacterized protein</fullName>
    </submittedName>
</protein>
<accession>A0ABQ9Z453</accession>
<comment type="caution">
    <text evidence="1">The sequence shown here is derived from an EMBL/GenBank/DDBJ whole genome shotgun (WGS) entry which is preliminary data.</text>
</comment>
<dbReference type="Proteomes" id="UP001234178">
    <property type="component" value="Unassembled WGS sequence"/>
</dbReference>
<organism evidence="1 2">
    <name type="scientific">Daphnia magna</name>
    <dbReference type="NCBI Taxonomy" id="35525"/>
    <lineage>
        <taxon>Eukaryota</taxon>
        <taxon>Metazoa</taxon>
        <taxon>Ecdysozoa</taxon>
        <taxon>Arthropoda</taxon>
        <taxon>Crustacea</taxon>
        <taxon>Branchiopoda</taxon>
        <taxon>Diplostraca</taxon>
        <taxon>Cladocera</taxon>
        <taxon>Anomopoda</taxon>
        <taxon>Daphniidae</taxon>
        <taxon>Daphnia</taxon>
    </lineage>
</organism>
<evidence type="ECO:0000313" key="1">
    <source>
        <dbReference type="EMBL" id="KAK4007669.1"/>
    </source>
</evidence>
<name>A0ABQ9Z453_9CRUS</name>
<keyword evidence="2" id="KW-1185">Reference proteome</keyword>